<dbReference type="HAMAP" id="MF_00017">
    <property type="entry name" value="RecR"/>
    <property type="match status" value="1"/>
</dbReference>
<dbReference type="RefSeq" id="WP_111331665.1">
    <property type="nucleotide sequence ID" value="NZ_CP030032.1"/>
</dbReference>
<dbReference type="Pfam" id="PF21175">
    <property type="entry name" value="RecR_C"/>
    <property type="match status" value="1"/>
</dbReference>
<dbReference type="GO" id="GO:0006310">
    <property type="term" value="P:DNA recombination"/>
    <property type="evidence" value="ECO:0007669"/>
    <property type="project" value="UniProtKB-UniRule"/>
</dbReference>
<dbReference type="GO" id="GO:0003677">
    <property type="term" value="F:DNA binding"/>
    <property type="evidence" value="ECO:0007669"/>
    <property type="project" value="UniProtKB-UniRule"/>
</dbReference>
<organism evidence="2 3">
    <name type="scientific">Bradymonas sediminis</name>
    <dbReference type="NCBI Taxonomy" id="1548548"/>
    <lineage>
        <taxon>Bacteria</taxon>
        <taxon>Deltaproteobacteria</taxon>
        <taxon>Bradymonadales</taxon>
        <taxon>Bradymonadaceae</taxon>
        <taxon>Bradymonas</taxon>
    </lineage>
</organism>
<dbReference type="OrthoDB" id="9802672at2"/>
<dbReference type="Proteomes" id="UP000249799">
    <property type="component" value="Chromosome"/>
</dbReference>
<dbReference type="Gene3D" id="6.10.250.240">
    <property type="match status" value="1"/>
</dbReference>
<comment type="similarity">
    <text evidence="1">Belongs to the RecR family.</text>
</comment>
<dbReference type="GO" id="GO:0006281">
    <property type="term" value="P:DNA repair"/>
    <property type="evidence" value="ECO:0007669"/>
    <property type="project" value="UniProtKB-UniRule"/>
</dbReference>
<dbReference type="AlphaFoldDB" id="A0A2Z4FGT0"/>
<dbReference type="EMBL" id="CP030032">
    <property type="protein sequence ID" value="AWV88163.1"/>
    <property type="molecule type" value="Genomic_DNA"/>
</dbReference>
<keyword evidence="1" id="KW-0234">DNA repair</keyword>
<dbReference type="GO" id="GO:0008270">
    <property type="term" value="F:zinc ion binding"/>
    <property type="evidence" value="ECO:0007669"/>
    <property type="project" value="UniProtKB-KW"/>
</dbReference>
<evidence type="ECO:0000313" key="3">
    <source>
        <dbReference type="Proteomes" id="UP000249799"/>
    </source>
</evidence>
<dbReference type="PROSITE" id="PS50880">
    <property type="entry name" value="TOPRIM"/>
    <property type="match status" value="1"/>
</dbReference>
<keyword evidence="1" id="KW-0233">DNA recombination</keyword>
<dbReference type="KEGG" id="bsed:DN745_01950"/>
<keyword evidence="1" id="KW-0862">Zinc</keyword>
<dbReference type="Pfam" id="PF21176">
    <property type="entry name" value="RecR_HhH"/>
    <property type="match status" value="1"/>
</dbReference>
<dbReference type="InterPro" id="IPR006171">
    <property type="entry name" value="TOPRIM_dom"/>
</dbReference>
<dbReference type="PANTHER" id="PTHR30446">
    <property type="entry name" value="RECOMBINATION PROTEIN RECR"/>
    <property type="match status" value="1"/>
</dbReference>
<keyword evidence="3" id="KW-1185">Reference proteome</keyword>
<proteinExistence type="inferred from homology"/>
<dbReference type="Gene3D" id="3.40.1360.10">
    <property type="match status" value="1"/>
</dbReference>
<evidence type="ECO:0000256" key="1">
    <source>
        <dbReference type="HAMAP-Rule" id="MF_00017"/>
    </source>
</evidence>
<dbReference type="InterPro" id="IPR023627">
    <property type="entry name" value="Rcmb_RecR"/>
</dbReference>
<gene>
    <name evidence="1" type="primary">recR</name>
    <name evidence="2" type="ORF">DN745_01950</name>
</gene>
<dbReference type="Pfam" id="PF13662">
    <property type="entry name" value="Toprim_4"/>
    <property type="match status" value="1"/>
</dbReference>
<dbReference type="PANTHER" id="PTHR30446:SF0">
    <property type="entry name" value="RECOMBINATION PROTEIN RECR"/>
    <property type="match status" value="1"/>
</dbReference>
<keyword evidence="1" id="KW-0479">Metal-binding</keyword>
<dbReference type="InterPro" id="IPR034137">
    <property type="entry name" value="TOPRIM_RecR"/>
</dbReference>
<accession>A0A2Z4FGT0</accession>
<dbReference type="SUPFAM" id="SSF111304">
    <property type="entry name" value="Recombination protein RecR"/>
    <property type="match status" value="1"/>
</dbReference>
<protein>
    <recommendedName>
        <fullName evidence="1">Recombination protein RecR</fullName>
    </recommendedName>
</protein>
<dbReference type="Gene3D" id="1.10.8.420">
    <property type="entry name" value="RecR Domain 1"/>
    <property type="match status" value="1"/>
</dbReference>
<sequence length="229" mass="24888">MKPTDPITRLVNAFARLPGVGERTASRLAFFILSQPAEIAGELAEALVEIKQKVGMCQRCCNLTDATFCSICTSPRRRRDIICVVENTPDLRAIENTGEFRGTYHVLHGLISPLEGVGPDDVHIMELLQRLEPGQNARCVLPGDADPSADAQSAGYDGADADQEDRVTEIIIATSPSIDGEATSLYLSRLIRPLGVRLTRIASGVPIGSELEYTDKSTLSRALSERRLL</sequence>
<reference evidence="2 3" key="1">
    <citation type="submission" date="2018-06" db="EMBL/GenBank/DDBJ databases">
        <title>Lujinxingia sediminis gen. nov. sp. nov., a new facultative anaerobic member of the class Deltaproteobacteria, and proposal of Lujinxingaceae fam. nov.</title>
        <authorList>
            <person name="Guo L.-Y."/>
            <person name="Li C.-M."/>
            <person name="Wang S."/>
            <person name="Du Z.-J."/>
        </authorList>
    </citation>
    <scope>NUCLEOTIDE SEQUENCE [LARGE SCALE GENOMIC DNA]</scope>
    <source>
        <strain evidence="2 3">FA350</strain>
    </source>
</reference>
<evidence type="ECO:0000313" key="2">
    <source>
        <dbReference type="EMBL" id="AWV88163.1"/>
    </source>
</evidence>
<feature type="zinc finger region" description="C4-type" evidence="1">
    <location>
        <begin position="57"/>
        <end position="72"/>
    </location>
</feature>
<keyword evidence="1" id="KW-0863">Zinc-finger</keyword>
<keyword evidence="1" id="KW-0227">DNA damage</keyword>
<comment type="function">
    <text evidence="1">May play a role in DNA repair. It seems to be involved in an RecBC-independent recombinational process of DNA repair. It may act with RecF and RecO.</text>
</comment>
<dbReference type="InterPro" id="IPR000093">
    <property type="entry name" value="DNA_Rcmb_RecR"/>
</dbReference>
<name>A0A2Z4FGT0_9DELT</name>
<dbReference type="CDD" id="cd01025">
    <property type="entry name" value="TOPRIM_recR"/>
    <property type="match status" value="1"/>
</dbReference>